<evidence type="ECO:0000313" key="2">
    <source>
        <dbReference type="Proteomes" id="UP001174136"/>
    </source>
</evidence>
<dbReference type="AlphaFoldDB" id="A0AA47MPZ5"/>
<evidence type="ECO:0000313" key="1">
    <source>
        <dbReference type="EMBL" id="KAK0144344.1"/>
    </source>
</evidence>
<dbReference type="EMBL" id="JAOPHQ010003140">
    <property type="protein sequence ID" value="KAK0144344.1"/>
    <property type="molecule type" value="Genomic_DNA"/>
</dbReference>
<proteinExistence type="predicted"/>
<organism evidence="1 2">
    <name type="scientific">Merluccius polli</name>
    <name type="common">Benguela hake</name>
    <name type="synonym">Merluccius cadenati</name>
    <dbReference type="NCBI Taxonomy" id="89951"/>
    <lineage>
        <taxon>Eukaryota</taxon>
        <taxon>Metazoa</taxon>
        <taxon>Chordata</taxon>
        <taxon>Craniata</taxon>
        <taxon>Vertebrata</taxon>
        <taxon>Euteleostomi</taxon>
        <taxon>Actinopterygii</taxon>
        <taxon>Neopterygii</taxon>
        <taxon>Teleostei</taxon>
        <taxon>Neoteleostei</taxon>
        <taxon>Acanthomorphata</taxon>
        <taxon>Zeiogadaria</taxon>
        <taxon>Gadariae</taxon>
        <taxon>Gadiformes</taxon>
        <taxon>Gadoidei</taxon>
        <taxon>Merlucciidae</taxon>
        <taxon>Merluccius</taxon>
    </lineage>
</organism>
<comment type="caution">
    <text evidence="1">The sequence shown here is derived from an EMBL/GenBank/DDBJ whole genome shotgun (WGS) entry which is preliminary data.</text>
</comment>
<reference evidence="1" key="1">
    <citation type="journal article" date="2023" name="Front. Mar. Sci.">
        <title>A new Merluccius polli reference genome to investigate the effects of global change in West African waters.</title>
        <authorList>
            <person name="Mateo J.L."/>
            <person name="Blanco-Fernandez C."/>
            <person name="Garcia-Vazquez E."/>
            <person name="Machado-Schiaffino G."/>
        </authorList>
    </citation>
    <scope>NUCLEOTIDE SEQUENCE</scope>
    <source>
        <strain evidence="1">C29</strain>
        <tissue evidence="1">Fin</tissue>
    </source>
</reference>
<accession>A0AA47MPZ5</accession>
<sequence length="108" mass="12451">MQVKWSCLCEYAGTWFSSPSVSEMPKVNWMTAVATLFSGTSTLNLWVTGSTTYNIWKRFLLPAIEEEYKLQRNVLLAGQILQATHLNTHQINFNWITQSTISRRISYT</sequence>
<protein>
    <submittedName>
        <fullName evidence="1">Uncharacterized protein</fullName>
    </submittedName>
</protein>
<name>A0AA47MPZ5_MERPO</name>
<gene>
    <name evidence="1" type="ORF">N1851_017269</name>
</gene>
<keyword evidence="2" id="KW-1185">Reference proteome</keyword>
<dbReference type="Proteomes" id="UP001174136">
    <property type="component" value="Unassembled WGS sequence"/>
</dbReference>